<dbReference type="GO" id="GO:0015031">
    <property type="term" value="P:protein transport"/>
    <property type="evidence" value="ECO:0007669"/>
    <property type="project" value="InterPro"/>
</dbReference>
<evidence type="ECO:0000256" key="9">
    <source>
        <dbReference type="ARBA" id="ARBA00023235"/>
    </source>
</evidence>
<comment type="similarity">
    <text evidence="3 11">Belongs to the PrsA family.</text>
</comment>
<dbReference type="InterPro" id="IPR000297">
    <property type="entry name" value="PPIase_PpiC"/>
</dbReference>
<comment type="subcellular location">
    <subcellularLocation>
        <location evidence="2">Cell membrane</location>
        <topology evidence="2">Lipid-anchor</topology>
    </subcellularLocation>
</comment>
<dbReference type="PANTHER" id="PTHR47245">
    <property type="entry name" value="PEPTIDYLPROLYL ISOMERASE"/>
    <property type="match status" value="1"/>
</dbReference>
<dbReference type="EMBL" id="WMEQ01000010">
    <property type="protein sequence ID" value="MYL34556.1"/>
    <property type="molecule type" value="Genomic_DNA"/>
</dbReference>
<comment type="catalytic activity">
    <reaction evidence="1 11">
        <text>[protein]-peptidylproline (omega=180) = [protein]-peptidylproline (omega=0)</text>
        <dbReference type="Rhea" id="RHEA:16237"/>
        <dbReference type="Rhea" id="RHEA-COMP:10747"/>
        <dbReference type="Rhea" id="RHEA-COMP:10748"/>
        <dbReference type="ChEBI" id="CHEBI:83833"/>
        <dbReference type="ChEBI" id="CHEBI:83834"/>
        <dbReference type="EC" id="5.2.1.8"/>
    </reaction>
</comment>
<dbReference type="GO" id="GO:0005886">
    <property type="term" value="C:plasma membrane"/>
    <property type="evidence" value="ECO:0007669"/>
    <property type="project" value="UniProtKB-SubCell"/>
</dbReference>
<protein>
    <recommendedName>
        <fullName evidence="11">Foldase protein PrsA</fullName>
        <ecNumber evidence="11">5.2.1.8</ecNumber>
    </recommendedName>
</protein>
<dbReference type="AlphaFoldDB" id="A0A6I4ZZV1"/>
<evidence type="ECO:0000256" key="7">
    <source>
        <dbReference type="ARBA" id="ARBA00023136"/>
    </source>
</evidence>
<dbReference type="HAMAP" id="MF_01145">
    <property type="entry name" value="Foldase_PrsA"/>
    <property type="match status" value="1"/>
</dbReference>
<keyword evidence="9 11" id="KW-0413">Isomerase</keyword>
<feature type="domain" description="PpiC" evidence="12">
    <location>
        <begin position="132"/>
        <end position="222"/>
    </location>
</feature>
<dbReference type="EC" id="5.2.1.8" evidence="11"/>
<keyword evidence="8" id="KW-0564">Palmitate</keyword>
<accession>A0A6I4ZZV1</accession>
<evidence type="ECO:0000256" key="10">
    <source>
        <dbReference type="ARBA" id="ARBA00023288"/>
    </source>
</evidence>
<evidence type="ECO:0000313" key="14">
    <source>
        <dbReference type="Proteomes" id="UP000468638"/>
    </source>
</evidence>
<keyword evidence="5 11" id="KW-0732">Signal</keyword>
<name>A0A6I4ZZV1_9BACI</name>
<keyword evidence="6 11" id="KW-0697">Rotamase</keyword>
<keyword evidence="10" id="KW-0449">Lipoprotein</keyword>
<dbReference type="GO" id="GO:0003755">
    <property type="term" value="F:peptidyl-prolyl cis-trans isomerase activity"/>
    <property type="evidence" value="ECO:0007669"/>
    <property type="project" value="UniProtKB-UniRule"/>
</dbReference>
<dbReference type="PANTHER" id="PTHR47245:SF1">
    <property type="entry name" value="FOLDASE PROTEIN PRSA"/>
    <property type="match status" value="1"/>
</dbReference>
<dbReference type="InterPro" id="IPR037041">
    <property type="entry name" value="Trigger_fac_C_sf"/>
</dbReference>
<dbReference type="SUPFAM" id="SSF109998">
    <property type="entry name" value="Triger factor/SurA peptide-binding domain-like"/>
    <property type="match status" value="1"/>
</dbReference>
<dbReference type="InterPro" id="IPR046357">
    <property type="entry name" value="PPIase_dom_sf"/>
</dbReference>
<evidence type="ECO:0000256" key="6">
    <source>
        <dbReference type="ARBA" id="ARBA00023110"/>
    </source>
</evidence>
<evidence type="ECO:0000259" key="12">
    <source>
        <dbReference type="PROSITE" id="PS50198"/>
    </source>
</evidence>
<comment type="function">
    <text evidence="11">Plays a major role in protein secretion by helping the post-translocational extracellular folding of several secreted proteins.</text>
</comment>
<dbReference type="Proteomes" id="UP000468638">
    <property type="component" value="Unassembled WGS sequence"/>
</dbReference>
<dbReference type="Gene3D" id="1.10.3120.10">
    <property type="entry name" value="Trigger factor, C-terminal domain"/>
    <property type="match status" value="1"/>
</dbReference>
<keyword evidence="4 11" id="KW-1003">Cell membrane</keyword>
<dbReference type="Pfam" id="PF13616">
    <property type="entry name" value="Rotamase_3"/>
    <property type="match status" value="1"/>
</dbReference>
<organism evidence="13 14">
    <name type="scientific">Pontibacillus yanchengensis</name>
    <dbReference type="NCBI Taxonomy" id="462910"/>
    <lineage>
        <taxon>Bacteria</taxon>
        <taxon>Bacillati</taxon>
        <taxon>Bacillota</taxon>
        <taxon>Bacilli</taxon>
        <taxon>Bacillales</taxon>
        <taxon>Bacillaceae</taxon>
        <taxon>Pontibacillus</taxon>
    </lineage>
</organism>
<dbReference type="InterPro" id="IPR027304">
    <property type="entry name" value="Trigger_fact/SurA_dom_sf"/>
</dbReference>
<dbReference type="GO" id="GO:0006457">
    <property type="term" value="P:protein folding"/>
    <property type="evidence" value="ECO:0007669"/>
    <property type="project" value="UniProtKB-UniRule"/>
</dbReference>
<evidence type="ECO:0000256" key="2">
    <source>
        <dbReference type="ARBA" id="ARBA00004193"/>
    </source>
</evidence>
<sequence>MTVVAAFTLTACSNSSAEDTEVVASTKNGDVSKEDFYNKLVDQYGDAVLKEMIYDKVLSENYSVSEEEVQDEIDKMKDSYGDQFQSVLQQNGFSSEEDLKNVIHSSMLKEKATTDGVEVTDEELQSYYENMKQEVQASHILVDDEKTANEVIQKLEDGGDFADLAKEYSTDTTSAENGGDLDYFSTGDMVLPFEEAAYDLEVGKVSKPVESEYGFHVIKVTDKREKEDTSSIGTFDEMEEQLQTELETRKANPDQLTEIMNEAKIDIKNADLKERISF</sequence>
<evidence type="ECO:0000256" key="8">
    <source>
        <dbReference type="ARBA" id="ARBA00023139"/>
    </source>
</evidence>
<dbReference type="InterPro" id="IPR023059">
    <property type="entry name" value="Foldase_PrsA"/>
</dbReference>
<evidence type="ECO:0000256" key="5">
    <source>
        <dbReference type="ARBA" id="ARBA00022729"/>
    </source>
</evidence>
<gene>
    <name evidence="11" type="primary">prsA</name>
    <name evidence="13" type="ORF">GLW05_13240</name>
</gene>
<dbReference type="OrthoDB" id="14196at2"/>
<reference evidence="13 14" key="1">
    <citation type="submission" date="2019-11" db="EMBL/GenBank/DDBJ databases">
        <title>Genome sequences of 17 halophilic strains isolated from different environments.</title>
        <authorList>
            <person name="Furrow R.E."/>
        </authorList>
    </citation>
    <scope>NUCLEOTIDE SEQUENCE [LARGE SCALE GENOMIC DNA]</scope>
    <source>
        <strain evidence="13 14">22514_16_FS</strain>
    </source>
</reference>
<proteinExistence type="inferred from homology"/>
<comment type="caution">
    <text evidence="13">The sequence shown here is derived from an EMBL/GenBank/DDBJ whole genome shotgun (WGS) entry which is preliminary data.</text>
</comment>
<evidence type="ECO:0000313" key="13">
    <source>
        <dbReference type="EMBL" id="MYL34556.1"/>
    </source>
</evidence>
<evidence type="ECO:0000256" key="4">
    <source>
        <dbReference type="ARBA" id="ARBA00022475"/>
    </source>
</evidence>
<keyword evidence="7 11" id="KW-0472">Membrane</keyword>
<dbReference type="PROSITE" id="PS50198">
    <property type="entry name" value="PPIC_PPIASE_2"/>
    <property type="match status" value="1"/>
</dbReference>
<dbReference type="SUPFAM" id="SSF54534">
    <property type="entry name" value="FKBP-like"/>
    <property type="match status" value="1"/>
</dbReference>
<evidence type="ECO:0000256" key="1">
    <source>
        <dbReference type="ARBA" id="ARBA00000971"/>
    </source>
</evidence>
<evidence type="ECO:0000256" key="11">
    <source>
        <dbReference type="HAMAP-Rule" id="MF_01145"/>
    </source>
</evidence>
<dbReference type="Gene3D" id="3.10.50.40">
    <property type="match status" value="1"/>
</dbReference>
<dbReference type="InterPro" id="IPR050245">
    <property type="entry name" value="PrsA_foldase"/>
</dbReference>
<evidence type="ECO:0000256" key="3">
    <source>
        <dbReference type="ARBA" id="ARBA00006071"/>
    </source>
</evidence>